<evidence type="ECO:0000313" key="3">
    <source>
        <dbReference type="Proteomes" id="UP001244563"/>
    </source>
</evidence>
<organism evidence="2 3">
    <name type="scientific">Paenarthrobacter nicotinovorans</name>
    <name type="common">Arthrobacter nicotinovorans</name>
    <dbReference type="NCBI Taxonomy" id="29320"/>
    <lineage>
        <taxon>Bacteria</taxon>
        <taxon>Bacillati</taxon>
        <taxon>Actinomycetota</taxon>
        <taxon>Actinomycetes</taxon>
        <taxon>Micrococcales</taxon>
        <taxon>Micrococcaceae</taxon>
        <taxon>Paenarthrobacter</taxon>
    </lineage>
</organism>
<dbReference type="Proteomes" id="UP001244563">
    <property type="component" value="Unassembled WGS sequence"/>
</dbReference>
<gene>
    <name evidence="2" type="ORF">J2T10_003928</name>
</gene>
<evidence type="ECO:0000256" key="1">
    <source>
        <dbReference type="SAM" id="Phobius"/>
    </source>
</evidence>
<proteinExistence type="predicted"/>
<reference evidence="2 3" key="1">
    <citation type="submission" date="2023-07" db="EMBL/GenBank/DDBJ databases">
        <title>Sorghum-associated microbial communities from plants grown in Nebraska, USA.</title>
        <authorList>
            <person name="Schachtman D."/>
        </authorList>
    </citation>
    <scope>NUCLEOTIDE SEQUENCE [LARGE SCALE GENOMIC DNA]</scope>
    <source>
        <strain evidence="2 3">CC523</strain>
    </source>
</reference>
<feature type="transmembrane region" description="Helical" evidence="1">
    <location>
        <begin position="36"/>
        <end position="54"/>
    </location>
</feature>
<sequence>MASARMRGRNWLVRRVERRLGPGLGRLRYVASSRRIYWKALIPCLLVGFLFGTIAEFVSPLRSTREAGHFGDPLLFIAASALTGLVLWSMTLLGSFRKLLVFDGGIVAKYSQKSTLLVFPWNAIAPGTLKAVTTADNTDPDRRLVARNKVSLGAGGRNAVVFQARDTFWVFAANEDPAPLVKAIQGAMRDSGTPGAGRPAAGALPAVVLTGPTALD</sequence>
<name>A0ABT9TRF6_PAENI</name>
<accession>A0ABT9TRF6</accession>
<evidence type="ECO:0000313" key="2">
    <source>
        <dbReference type="EMBL" id="MDQ0104254.1"/>
    </source>
</evidence>
<feature type="transmembrane region" description="Helical" evidence="1">
    <location>
        <begin position="74"/>
        <end position="93"/>
    </location>
</feature>
<comment type="caution">
    <text evidence="2">The sequence shown here is derived from an EMBL/GenBank/DDBJ whole genome shotgun (WGS) entry which is preliminary data.</text>
</comment>
<protein>
    <recommendedName>
        <fullName evidence="4">PH domain-containing protein</fullName>
    </recommendedName>
</protein>
<evidence type="ECO:0008006" key="4">
    <source>
        <dbReference type="Google" id="ProtNLM"/>
    </source>
</evidence>
<dbReference type="EMBL" id="JAUSSW010000015">
    <property type="protein sequence ID" value="MDQ0104254.1"/>
    <property type="molecule type" value="Genomic_DNA"/>
</dbReference>
<keyword evidence="1" id="KW-0472">Membrane</keyword>
<keyword evidence="3" id="KW-1185">Reference proteome</keyword>
<keyword evidence="1" id="KW-1133">Transmembrane helix</keyword>
<dbReference type="RefSeq" id="WP_231949189.1">
    <property type="nucleotide sequence ID" value="NZ_BDDW01000014.1"/>
</dbReference>
<keyword evidence="1" id="KW-0812">Transmembrane</keyword>